<protein>
    <submittedName>
        <fullName evidence="11">Serine protease gd</fullName>
    </submittedName>
</protein>
<evidence type="ECO:0000313" key="11">
    <source>
        <dbReference type="EMBL" id="GBP45819.1"/>
    </source>
</evidence>
<feature type="region of interest" description="Disordered" evidence="9">
    <location>
        <begin position="82"/>
        <end position="124"/>
    </location>
</feature>
<dbReference type="PROSITE" id="PS50240">
    <property type="entry name" value="TRYPSIN_DOM"/>
    <property type="match status" value="1"/>
</dbReference>
<dbReference type="Proteomes" id="UP000299102">
    <property type="component" value="Unassembled WGS sequence"/>
</dbReference>
<dbReference type="PANTHER" id="PTHR24260">
    <property type="match status" value="1"/>
</dbReference>
<sequence>MNAPHGRNAIAYLRSNWDAEVSTKDNIDFKIENPDLRINATPVKSLRLFAKYDILQGPPKIVSIRLNGREICDTDDPLPTAAKQEAATERYTPPPPPPAAPPTSRTQPYYPPAPEPYYPSAPEPLQRYQNRPETKKNLNLVTVVLPQEELRRLFESIGSSRPVAEPYPLSTGNDQAFPSVISETYRRGFAHRLFPPLPRFSKTITMQYLYKNLAHLMRGYRSEVSNDRDYHRNKYDVRGTYNQENNNDDRYFQCGKVYRSHGDNPNPLVVRGAPTLAGQWPWQVALYKTERLQNNYHCGGTLVSKLHVITAAHCVTHKGSNVALDKYTLTLYLGKHNLRVTEDGAQVRLVSEIFVHDDYDSNFFSKDVAILKLREAVQLSQWIQPACLWPEDRTDLSHILGKKGSVVGWGYNEIDQLNEELSLVEMPVVDELTCIRSKRKFFAIFTSESTYCAGDRSGSSVCNGDSGGGMVFKMQGSWYLRGLVSLSVPREDRPSVCDPRHYIIFTDLAKFLPWIKGIVNKDNYN</sequence>
<keyword evidence="8" id="KW-1015">Disulfide bond</keyword>
<dbReference type="Pfam" id="PF00089">
    <property type="entry name" value="Trypsin"/>
    <property type="match status" value="1"/>
</dbReference>
<evidence type="ECO:0000256" key="3">
    <source>
        <dbReference type="ARBA" id="ARBA00022670"/>
    </source>
</evidence>
<evidence type="ECO:0000256" key="4">
    <source>
        <dbReference type="ARBA" id="ARBA00022729"/>
    </source>
</evidence>
<evidence type="ECO:0000256" key="1">
    <source>
        <dbReference type="ARBA" id="ARBA00004613"/>
    </source>
</evidence>
<accession>A0A4C1W5M1</accession>
<dbReference type="EMBL" id="BGZK01000472">
    <property type="protein sequence ID" value="GBP45819.1"/>
    <property type="molecule type" value="Genomic_DNA"/>
</dbReference>
<dbReference type="SMART" id="SM00020">
    <property type="entry name" value="Tryp_SPc"/>
    <property type="match status" value="1"/>
</dbReference>
<proteinExistence type="predicted"/>
<dbReference type="AlphaFoldDB" id="A0A4C1W5M1"/>
<dbReference type="FunFam" id="2.40.10.10:FF:000146">
    <property type="entry name" value="Serine protease 53"/>
    <property type="match status" value="1"/>
</dbReference>
<dbReference type="InterPro" id="IPR001314">
    <property type="entry name" value="Peptidase_S1A"/>
</dbReference>
<dbReference type="PROSITE" id="PS00134">
    <property type="entry name" value="TRYPSIN_HIS"/>
    <property type="match status" value="1"/>
</dbReference>
<name>A0A4C1W5M1_EUMVA</name>
<keyword evidence="3 11" id="KW-0645">Protease</keyword>
<dbReference type="InterPro" id="IPR009003">
    <property type="entry name" value="Peptidase_S1_PA"/>
</dbReference>
<keyword evidence="4" id="KW-0732">Signal</keyword>
<keyword evidence="5" id="KW-0378">Hydrolase</keyword>
<dbReference type="STRING" id="151549.A0A4C1W5M1"/>
<feature type="compositionally biased region" description="Pro residues" evidence="9">
    <location>
        <begin position="92"/>
        <end position="101"/>
    </location>
</feature>
<dbReference type="PRINTS" id="PR00722">
    <property type="entry name" value="CHYMOTRYPSIN"/>
</dbReference>
<dbReference type="CDD" id="cd00190">
    <property type="entry name" value="Tryp_SPc"/>
    <property type="match status" value="1"/>
</dbReference>
<comment type="caution">
    <text evidence="11">The sequence shown here is derived from an EMBL/GenBank/DDBJ whole genome shotgun (WGS) entry which is preliminary data.</text>
</comment>
<dbReference type="GO" id="GO:0005576">
    <property type="term" value="C:extracellular region"/>
    <property type="evidence" value="ECO:0007669"/>
    <property type="project" value="UniProtKB-SubCell"/>
</dbReference>
<dbReference type="InterPro" id="IPR043504">
    <property type="entry name" value="Peptidase_S1_PA_chymotrypsin"/>
</dbReference>
<gene>
    <name evidence="11" type="primary">gd</name>
    <name evidence="11" type="ORF">EVAR_27526_1</name>
</gene>
<comment type="subcellular location">
    <subcellularLocation>
        <location evidence="1">Secreted</location>
    </subcellularLocation>
</comment>
<evidence type="ECO:0000256" key="7">
    <source>
        <dbReference type="ARBA" id="ARBA00023145"/>
    </source>
</evidence>
<keyword evidence="2" id="KW-0964">Secreted</keyword>
<dbReference type="GO" id="GO:0006508">
    <property type="term" value="P:proteolysis"/>
    <property type="evidence" value="ECO:0007669"/>
    <property type="project" value="UniProtKB-KW"/>
</dbReference>
<evidence type="ECO:0000256" key="5">
    <source>
        <dbReference type="ARBA" id="ARBA00022801"/>
    </source>
</evidence>
<evidence type="ECO:0000256" key="2">
    <source>
        <dbReference type="ARBA" id="ARBA00022525"/>
    </source>
</evidence>
<feature type="compositionally biased region" description="Pro residues" evidence="9">
    <location>
        <begin position="109"/>
        <end position="122"/>
    </location>
</feature>
<organism evidence="11 12">
    <name type="scientific">Eumeta variegata</name>
    <name type="common">Bagworm moth</name>
    <name type="synonym">Eumeta japonica</name>
    <dbReference type="NCBI Taxonomy" id="151549"/>
    <lineage>
        <taxon>Eukaryota</taxon>
        <taxon>Metazoa</taxon>
        <taxon>Ecdysozoa</taxon>
        <taxon>Arthropoda</taxon>
        <taxon>Hexapoda</taxon>
        <taxon>Insecta</taxon>
        <taxon>Pterygota</taxon>
        <taxon>Neoptera</taxon>
        <taxon>Endopterygota</taxon>
        <taxon>Lepidoptera</taxon>
        <taxon>Glossata</taxon>
        <taxon>Ditrysia</taxon>
        <taxon>Tineoidea</taxon>
        <taxon>Psychidae</taxon>
        <taxon>Oiketicinae</taxon>
        <taxon>Eumeta</taxon>
    </lineage>
</organism>
<keyword evidence="12" id="KW-1185">Reference proteome</keyword>
<reference evidence="11 12" key="1">
    <citation type="journal article" date="2019" name="Commun. Biol.">
        <title>The bagworm genome reveals a unique fibroin gene that provides high tensile strength.</title>
        <authorList>
            <person name="Kono N."/>
            <person name="Nakamura H."/>
            <person name="Ohtoshi R."/>
            <person name="Tomita M."/>
            <person name="Numata K."/>
            <person name="Arakawa K."/>
        </authorList>
    </citation>
    <scope>NUCLEOTIDE SEQUENCE [LARGE SCALE GENOMIC DNA]</scope>
</reference>
<evidence type="ECO:0000259" key="10">
    <source>
        <dbReference type="PROSITE" id="PS50240"/>
    </source>
</evidence>
<dbReference type="InterPro" id="IPR051333">
    <property type="entry name" value="CLIP_Serine_Protease"/>
</dbReference>
<keyword evidence="6" id="KW-0720">Serine protease</keyword>
<dbReference type="InterPro" id="IPR018114">
    <property type="entry name" value="TRYPSIN_HIS"/>
</dbReference>
<keyword evidence="7" id="KW-0865">Zymogen</keyword>
<dbReference type="OrthoDB" id="6147874at2759"/>
<evidence type="ECO:0000313" key="12">
    <source>
        <dbReference type="Proteomes" id="UP000299102"/>
    </source>
</evidence>
<dbReference type="PANTHER" id="PTHR24260:SF143">
    <property type="entry name" value="SERINE PROTEASE GD-LIKE PROTEIN"/>
    <property type="match status" value="1"/>
</dbReference>
<dbReference type="SUPFAM" id="SSF50494">
    <property type="entry name" value="Trypsin-like serine proteases"/>
    <property type="match status" value="1"/>
</dbReference>
<dbReference type="InterPro" id="IPR001254">
    <property type="entry name" value="Trypsin_dom"/>
</dbReference>
<evidence type="ECO:0000256" key="8">
    <source>
        <dbReference type="ARBA" id="ARBA00023157"/>
    </source>
</evidence>
<evidence type="ECO:0000256" key="9">
    <source>
        <dbReference type="SAM" id="MobiDB-lite"/>
    </source>
</evidence>
<feature type="domain" description="Peptidase S1" evidence="10">
    <location>
        <begin position="269"/>
        <end position="520"/>
    </location>
</feature>
<evidence type="ECO:0000256" key="6">
    <source>
        <dbReference type="ARBA" id="ARBA00022825"/>
    </source>
</evidence>
<dbReference type="GO" id="GO:0004252">
    <property type="term" value="F:serine-type endopeptidase activity"/>
    <property type="evidence" value="ECO:0007669"/>
    <property type="project" value="InterPro"/>
</dbReference>
<dbReference type="Gene3D" id="2.40.10.10">
    <property type="entry name" value="Trypsin-like serine proteases"/>
    <property type="match status" value="1"/>
</dbReference>